<protein>
    <submittedName>
        <fullName evidence="2">RNA-directed DNA polymerase from mobile element jockey</fullName>
    </submittedName>
</protein>
<dbReference type="SUPFAM" id="SSF56672">
    <property type="entry name" value="DNA/RNA polymerases"/>
    <property type="match status" value="1"/>
</dbReference>
<organism evidence="2 3">
    <name type="scientific">Stylophora pistillata</name>
    <name type="common">Smooth cauliflower coral</name>
    <dbReference type="NCBI Taxonomy" id="50429"/>
    <lineage>
        <taxon>Eukaryota</taxon>
        <taxon>Metazoa</taxon>
        <taxon>Cnidaria</taxon>
        <taxon>Anthozoa</taxon>
        <taxon>Hexacorallia</taxon>
        <taxon>Scleractinia</taxon>
        <taxon>Astrocoeniina</taxon>
        <taxon>Pocilloporidae</taxon>
        <taxon>Stylophora</taxon>
    </lineage>
</organism>
<dbReference type="STRING" id="50429.A0A2B4QZS5"/>
<dbReference type="InterPro" id="IPR000477">
    <property type="entry name" value="RT_dom"/>
</dbReference>
<dbReference type="CDD" id="cd01650">
    <property type="entry name" value="RT_nLTR_like"/>
    <property type="match status" value="1"/>
</dbReference>
<keyword evidence="2" id="KW-0695">RNA-directed DNA polymerase</keyword>
<keyword evidence="3" id="KW-1185">Reference proteome</keyword>
<dbReference type="EMBL" id="LSMT01002035">
    <property type="protein sequence ID" value="PFX11674.1"/>
    <property type="molecule type" value="Genomic_DNA"/>
</dbReference>
<sequence length="574" mass="63507">MHSTLTALLEATNSWYLNIDDGLINSVLFLDLKKAFDTVDHSILSKKLQLYGLGPHAVQWSKSYLSNRFQSTFLNGTLSDYLPVSCGVPQGSVLGPLLFLIYIHDLQECELSSSALIYADDTSLTLSAYDPATLEEKLNKDLDEVQKWLKSNKLRLNVKKAKCMIIGSYYRLRHLNGDLNVTVNSQQLTRVTHYRYLGIEVDEALGWQSHVDAICKMVPEVLEGRDSMEYLRLELLGRKLITSNITLFRISASDLKPIHVALCMSICTSLYNLLNSQDLLATSESSGQNLSSLSILNDLLSSLLQVGQLYAHQGAVREALRQFVDGVALARQFCLPYRHQAVTRTGKRIKNVIVDITFPCGLSVFVQSCCEVSASLCDVGGLAVGAIDLINCSLSFPWFFLLFNVEEVLDQVNSWSLNNRLVVHEGKSKAMILSTKPFIGPLKPLSLNSSLIDGLGKAGAIKVSGEGAWGIPGTTGRSPWQPSKWEPPQQQLLTGTITLKLVQWRFLPYPLLTSAVQNAFWEGRVGLMNPLELAETSNDRYQARLAWFAPAKSRGNPAEHVQNYAGLPATLAQG</sequence>
<comment type="caution">
    <text evidence="2">The sequence shown here is derived from an EMBL/GenBank/DDBJ whole genome shotgun (WGS) entry which is preliminary data.</text>
</comment>
<dbReference type="PROSITE" id="PS50878">
    <property type="entry name" value="RT_POL"/>
    <property type="match status" value="1"/>
</dbReference>
<dbReference type="GO" id="GO:0003964">
    <property type="term" value="F:RNA-directed DNA polymerase activity"/>
    <property type="evidence" value="ECO:0007669"/>
    <property type="project" value="UniProtKB-KW"/>
</dbReference>
<evidence type="ECO:0000313" key="2">
    <source>
        <dbReference type="EMBL" id="PFX11674.1"/>
    </source>
</evidence>
<dbReference type="InterPro" id="IPR043502">
    <property type="entry name" value="DNA/RNA_pol_sf"/>
</dbReference>
<feature type="domain" description="Reverse transcriptase" evidence="1">
    <location>
        <begin position="1"/>
        <end position="201"/>
    </location>
</feature>
<keyword evidence="2" id="KW-0548">Nucleotidyltransferase</keyword>
<dbReference type="AlphaFoldDB" id="A0A2B4QZS5"/>
<accession>A0A2B4QZS5</accession>
<proteinExistence type="predicted"/>
<dbReference type="Pfam" id="PF00078">
    <property type="entry name" value="RVT_1"/>
    <property type="match status" value="1"/>
</dbReference>
<evidence type="ECO:0000259" key="1">
    <source>
        <dbReference type="PROSITE" id="PS50878"/>
    </source>
</evidence>
<dbReference type="Proteomes" id="UP000225706">
    <property type="component" value="Unassembled WGS sequence"/>
</dbReference>
<evidence type="ECO:0000313" key="3">
    <source>
        <dbReference type="Proteomes" id="UP000225706"/>
    </source>
</evidence>
<gene>
    <name evidence="2" type="primary">pol</name>
    <name evidence="2" type="ORF">AWC38_SpisGene24506</name>
</gene>
<name>A0A2B4QZS5_STYPI</name>
<keyword evidence="2" id="KW-0808">Transferase</keyword>
<dbReference type="PANTHER" id="PTHR33332">
    <property type="entry name" value="REVERSE TRANSCRIPTASE DOMAIN-CONTAINING PROTEIN"/>
    <property type="match status" value="1"/>
</dbReference>
<reference evidence="3" key="1">
    <citation type="journal article" date="2017" name="bioRxiv">
        <title>Comparative analysis of the genomes of Stylophora pistillata and Acropora digitifera provides evidence for extensive differences between species of corals.</title>
        <authorList>
            <person name="Voolstra C.R."/>
            <person name="Li Y."/>
            <person name="Liew Y.J."/>
            <person name="Baumgarten S."/>
            <person name="Zoccola D."/>
            <person name="Flot J.-F."/>
            <person name="Tambutte S."/>
            <person name="Allemand D."/>
            <person name="Aranda M."/>
        </authorList>
    </citation>
    <scope>NUCLEOTIDE SEQUENCE [LARGE SCALE GENOMIC DNA]</scope>
</reference>